<dbReference type="CDD" id="cd04301">
    <property type="entry name" value="NAT_SF"/>
    <property type="match status" value="1"/>
</dbReference>
<dbReference type="PANTHER" id="PTHR43877">
    <property type="entry name" value="AMINOALKYLPHOSPHONATE N-ACETYLTRANSFERASE-RELATED-RELATED"/>
    <property type="match status" value="1"/>
</dbReference>
<evidence type="ECO:0000313" key="4">
    <source>
        <dbReference type="EMBL" id="CCM75288.1"/>
    </source>
</evidence>
<dbReference type="Proteomes" id="UP000009319">
    <property type="component" value="Unassembled WGS sequence"/>
</dbReference>
<dbReference type="EMBL" id="CANI01000011">
    <property type="protein sequence ID" value="CCM75288.1"/>
    <property type="molecule type" value="Genomic_DNA"/>
</dbReference>
<evidence type="ECO:0000256" key="1">
    <source>
        <dbReference type="ARBA" id="ARBA00022679"/>
    </source>
</evidence>
<dbReference type="GO" id="GO:0016747">
    <property type="term" value="F:acyltransferase activity, transferring groups other than amino-acyl groups"/>
    <property type="evidence" value="ECO:0007669"/>
    <property type="project" value="InterPro"/>
</dbReference>
<name>K0PMX1_9HYPH</name>
<organism evidence="4 5">
    <name type="scientific">Rhizobium mesoamericanum STM3625</name>
    <dbReference type="NCBI Taxonomy" id="1211777"/>
    <lineage>
        <taxon>Bacteria</taxon>
        <taxon>Pseudomonadati</taxon>
        <taxon>Pseudomonadota</taxon>
        <taxon>Alphaproteobacteria</taxon>
        <taxon>Hyphomicrobiales</taxon>
        <taxon>Rhizobiaceae</taxon>
        <taxon>Rhizobium/Agrobacterium group</taxon>
        <taxon>Rhizobium</taxon>
    </lineage>
</organism>
<sequence length="163" mass="17936">MGPSGRDIVFRPAVAADTTILGRFGSLLVSFHNELDPDRFLAATERTEASYAGWLEKQLVRQDVVMLVAEVDGAVSGYAYGTVEGPDYMALRGPAGVIHDLYVDQEHRRLGIGRSLLELMVGELEKRSAPRVVLSAAARNEVARRLFAAAGFRETMIEMARER</sequence>
<keyword evidence="2" id="KW-0012">Acyltransferase</keyword>
<protein>
    <submittedName>
        <fullName evidence="4">Putative Transcriptional Regulator, MarR family</fullName>
    </submittedName>
</protein>
<comment type="caution">
    <text evidence="4">The sequence shown here is derived from an EMBL/GenBank/DDBJ whole genome shotgun (WGS) entry which is preliminary data.</text>
</comment>
<dbReference type="PROSITE" id="PS51186">
    <property type="entry name" value="GNAT"/>
    <property type="match status" value="1"/>
</dbReference>
<accession>K0PMX1</accession>
<dbReference type="Gene3D" id="3.40.630.30">
    <property type="match status" value="1"/>
</dbReference>
<evidence type="ECO:0000259" key="3">
    <source>
        <dbReference type="PROSITE" id="PS51186"/>
    </source>
</evidence>
<dbReference type="InterPro" id="IPR000182">
    <property type="entry name" value="GNAT_dom"/>
</dbReference>
<dbReference type="HOGENOM" id="CLU_136030_0_0_5"/>
<dbReference type="SUPFAM" id="SSF55729">
    <property type="entry name" value="Acyl-CoA N-acyltransferases (Nat)"/>
    <property type="match status" value="1"/>
</dbReference>
<keyword evidence="5" id="KW-1185">Reference proteome</keyword>
<feature type="domain" description="N-acetyltransferase" evidence="3">
    <location>
        <begin position="8"/>
        <end position="163"/>
    </location>
</feature>
<proteinExistence type="predicted"/>
<dbReference type="InterPro" id="IPR016181">
    <property type="entry name" value="Acyl_CoA_acyltransferase"/>
</dbReference>
<dbReference type="AlphaFoldDB" id="K0PMX1"/>
<dbReference type="STRING" id="1211777.BN77_2452"/>
<dbReference type="Pfam" id="PF00583">
    <property type="entry name" value="Acetyltransf_1"/>
    <property type="match status" value="1"/>
</dbReference>
<dbReference type="eggNOG" id="COG0456">
    <property type="taxonomic scope" value="Bacteria"/>
</dbReference>
<dbReference type="InterPro" id="IPR050832">
    <property type="entry name" value="Bact_Acetyltransf"/>
</dbReference>
<evidence type="ECO:0000313" key="5">
    <source>
        <dbReference type="Proteomes" id="UP000009319"/>
    </source>
</evidence>
<gene>
    <name evidence="4" type="ORF">BN77_2452</name>
</gene>
<keyword evidence="1" id="KW-0808">Transferase</keyword>
<evidence type="ECO:0000256" key="2">
    <source>
        <dbReference type="ARBA" id="ARBA00023315"/>
    </source>
</evidence>
<reference evidence="4 5" key="1">
    <citation type="journal article" date="2013" name="Genome Announc.">
        <title>Draft Genome Sequence of Rhizobium mesoamericanum STM3625, a Nitrogen-Fixing Symbiont of Mimosa pudica Isolated in French Guiana (South America).</title>
        <authorList>
            <person name="Moulin L."/>
            <person name="Mornico D."/>
            <person name="Melkonian R."/>
            <person name="Klonowska A."/>
        </authorList>
    </citation>
    <scope>NUCLEOTIDE SEQUENCE [LARGE SCALE GENOMIC DNA]</scope>
    <source>
        <strain evidence="4 5">STM3625</strain>
    </source>
</reference>